<dbReference type="AlphaFoldDB" id="N9DIU4"/>
<dbReference type="eggNOG" id="ENOG502ZQ65">
    <property type="taxonomic scope" value="Bacteria"/>
</dbReference>
<organism evidence="1 2">
    <name type="scientific">Acinetobacter bouvetii DSM 14964 = CIP 107468</name>
    <dbReference type="NCBI Taxonomy" id="1120925"/>
    <lineage>
        <taxon>Bacteria</taxon>
        <taxon>Pseudomonadati</taxon>
        <taxon>Pseudomonadota</taxon>
        <taxon>Gammaproteobacteria</taxon>
        <taxon>Moraxellales</taxon>
        <taxon>Moraxellaceae</taxon>
        <taxon>Acinetobacter</taxon>
    </lineage>
</organism>
<dbReference type="RefSeq" id="WP_005010596.1">
    <property type="nucleotide sequence ID" value="NZ_KB849727.1"/>
</dbReference>
<dbReference type="EMBL" id="APQD01000013">
    <property type="protein sequence ID" value="ENV82534.1"/>
    <property type="molecule type" value="Genomic_DNA"/>
</dbReference>
<proteinExistence type="predicted"/>
<accession>N9DIU4</accession>
<comment type="caution">
    <text evidence="1">The sequence shown here is derived from an EMBL/GenBank/DDBJ whole genome shotgun (WGS) entry which is preliminary data.</text>
</comment>
<keyword evidence="2" id="KW-1185">Reference proteome</keyword>
<name>N9DIU4_9GAMM</name>
<dbReference type="PATRIC" id="fig|1120925.3.peg.2036"/>
<evidence type="ECO:0000313" key="1">
    <source>
        <dbReference type="EMBL" id="ENV82534.1"/>
    </source>
</evidence>
<gene>
    <name evidence="1" type="ORF">F941_01928</name>
</gene>
<reference evidence="1 2" key="1">
    <citation type="submission" date="2013-02" db="EMBL/GenBank/DDBJ databases">
        <title>The Genome Sequence of Acinetobacter bouvetii CIP 107468.</title>
        <authorList>
            <consortium name="The Broad Institute Genome Sequencing Platform"/>
            <consortium name="The Broad Institute Genome Sequencing Center for Infectious Disease"/>
            <person name="Cerqueira G."/>
            <person name="Feldgarden M."/>
            <person name="Courvalin P."/>
            <person name="Perichon B."/>
            <person name="Grillot-Courvalin C."/>
            <person name="Clermont D."/>
            <person name="Rocha E."/>
            <person name="Yoon E.-J."/>
            <person name="Nemec A."/>
            <person name="Walker B."/>
            <person name="Young S.K."/>
            <person name="Zeng Q."/>
            <person name="Gargeya S."/>
            <person name="Fitzgerald M."/>
            <person name="Haas B."/>
            <person name="Abouelleil A."/>
            <person name="Alvarado L."/>
            <person name="Arachchi H.M."/>
            <person name="Berlin A.M."/>
            <person name="Chapman S.B."/>
            <person name="Dewar J."/>
            <person name="Goldberg J."/>
            <person name="Griggs A."/>
            <person name="Gujja S."/>
            <person name="Hansen M."/>
            <person name="Howarth C."/>
            <person name="Imamovic A."/>
            <person name="Larimer J."/>
            <person name="McCowan C."/>
            <person name="Murphy C."/>
            <person name="Neiman D."/>
            <person name="Pearson M."/>
            <person name="Priest M."/>
            <person name="Roberts A."/>
            <person name="Saif S."/>
            <person name="Shea T."/>
            <person name="Sisk P."/>
            <person name="Sykes S."/>
            <person name="Wortman J."/>
            <person name="Nusbaum C."/>
            <person name="Birren B."/>
        </authorList>
    </citation>
    <scope>NUCLEOTIDE SEQUENCE [LARGE SCALE GENOMIC DNA]</scope>
    <source>
        <strain evidence="1 2">CIP 107468</strain>
    </source>
</reference>
<protein>
    <submittedName>
        <fullName evidence="1">Uncharacterized protein</fullName>
    </submittedName>
</protein>
<dbReference type="Proteomes" id="UP000018460">
    <property type="component" value="Unassembled WGS sequence"/>
</dbReference>
<evidence type="ECO:0000313" key="2">
    <source>
        <dbReference type="Proteomes" id="UP000018460"/>
    </source>
</evidence>
<sequence length="214" mass="24096">MMGHQRDIMAALGIDIWIPKDALCQQHQPAIWRDQAPEEAISEIILPHMPAVAEQPERPQPPVHQEPVLSAPEAEQQQTAPAAVQEALVSAVHIPAFSIEAMVLPQCVLLVDATAITADQQQLWRNIQRAVSAEFHHLQWPFAWQNMQDGRGASSYIQGFLDVFSTEKNVLCLGEIPHLQASHSIQLASLQEMLIQPLLKKRLWQFMQNKMKES</sequence>
<dbReference type="OrthoDB" id="6660515at2"/>